<evidence type="ECO:0000256" key="1">
    <source>
        <dbReference type="SAM" id="SignalP"/>
    </source>
</evidence>
<accession>A0A1Y5Q325</accession>
<dbReference type="InterPro" id="IPR010239">
    <property type="entry name" value="CHP02001"/>
</dbReference>
<gene>
    <name evidence="2" type="ORF">SPPYR_3067</name>
</gene>
<protein>
    <submittedName>
        <fullName evidence="2">Uncharacterized protein</fullName>
    </submittedName>
</protein>
<keyword evidence="1" id="KW-0732">Signal</keyword>
<dbReference type="SUPFAM" id="SSF56935">
    <property type="entry name" value="Porins"/>
    <property type="match status" value="1"/>
</dbReference>
<dbReference type="Pfam" id="PF09694">
    <property type="entry name" value="Gcw_chp"/>
    <property type="match status" value="1"/>
</dbReference>
<feature type="signal peptide" evidence="1">
    <location>
        <begin position="1"/>
        <end position="24"/>
    </location>
</feature>
<dbReference type="RefSeq" id="WP_295320860.1">
    <property type="nucleotide sequence ID" value="NZ_LT598653.1"/>
</dbReference>
<organism evidence="2">
    <name type="scientific">uncultured Sphingopyxis sp</name>
    <dbReference type="NCBI Taxonomy" id="310581"/>
    <lineage>
        <taxon>Bacteria</taxon>
        <taxon>Pseudomonadati</taxon>
        <taxon>Pseudomonadota</taxon>
        <taxon>Alphaproteobacteria</taxon>
        <taxon>Sphingomonadales</taxon>
        <taxon>Sphingomonadaceae</taxon>
        <taxon>Sphingopyxis</taxon>
        <taxon>environmental samples</taxon>
    </lineage>
</organism>
<evidence type="ECO:0000313" key="2">
    <source>
        <dbReference type="EMBL" id="SBV34187.1"/>
    </source>
</evidence>
<reference evidence="2" key="1">
    <citation type="submission" date="2016-03" db="EMBL/GenBank/DDBJ databases">
        <authorList>
            <person name="Ploux O."/>
        </authorList>
    </citation>
    <scope>NUCLEOTIDE SEQUENCE</scope>
    <source>
        <strain evidence="2">UC10</strain>
    </source>
</reference>
<name>A0A1Y5Q325_9SPHN</name>
<feature type="chain" id="PRO_5012147589" evidence="1">
    <location>
        <begin position="25"/>
        <end position="250"/>
    </location>
</feature>
<proteinExistence type="predicted"/>
<dbReference type="EMBL" id="LT598653">
    <property type="protein sequence ID" value="SBV34187.1"/>
    <property type="molecule type" value="Genomic_DNA"/>
</dbReference>
<dbReference type="AlphaFoldDB" id="A0A1Y5Q325"/>
<dbReference type="KEGG" id="sphu:SPPYR_3067"/>
<dbReference type="Gene3D" id="2.40.160.10">
    <property type="entry name" value="Porin"/>
    <property type="match status" value="1"/>
</dbReference>
<sequence length="250" mass="25969">MRFFDTAGAGLSLAAAAMSAPAFAQDDPIAGGGSPFSLSGEVAVVSDYRFRGLSLSDEEIALQPTLTLSHQSGFYVGVWGSTMPDSPLSGKFELDLYGGYATEIAPGTSVDAGVIWYSYPGNRSWAGPADYVEFSGKLSHDIGPLSATGTIAYAPAQRSKGDGWYYNLGLASGIPNTPVTVHAGVGYSDGSLALTAPAGDYVDWSLGASYVVGPATLSARYIDTDIKKTGVKAIDTLYDPTVVFTLGLSF</sequence>
<dbReference type="NCBIfam" id="TIGR02001">
    <property type="entry name" value="gcw_chp"/>
    <property type="match status" value="1"/>
</dbReference>
<dbReference type="InterPro" id="IPR023614">
    <property type="entry name" value="Porin_dom_sf"/>
</dbReference>